<dbReference type="Proteomes" id="UP000235388">
    <property type="component" value="Unassembled WGS sequence"/>
</dbReference>
<dbReference type="AlphaFoldDB" id="A0A2N5W237"/>
<name>A0A2N5W237_9BASI</name>
<reference evidence="3 4" key="1">
    <citation type="submission" date="2017-11" db="EMBL/GenBank/DDBJ databases">
        <title>De novo assembly and phasing of dikaryotic genomes from two isolates of Puccinia coronata f. sp. avenae, the causal agent of oat crown rust.</title>
        <authorList>
            <person name="Miller M.E."/>
            <person name="Zhang Y."/>
            <person name="Omidvar V."/>
            <person name="Sperschneider J."/>
            <person name="Schwessinger B."/>
            <person name="Raley C."/>
            <person name="Palmer J.M."/>
            <person name="Garnica D."/>
            <person name="Upadhyaya N."/>
            <person name="Rathjen J."/>
            <person name="Taylor J.M."/>
            <person name="Park R.F."/>
            <person name="Dodds P.N."/>
            <person name="Hirsch C.D."/>
            <person name="Kianian S.F."/>
            <person name="Figueroa M."/>
        </authorList>
    </citation>
    <scope>NUCLEOTIDE SEQUENCE [LARGE SCALE GENOMIC DNA]</scope>
    <source>
        <strain evidence="2">12NC29</strain>
        <strain evidence="1">12SD80</strain>
    </source>
</reference>
<evidence type="ECO:0000313" key="4">
    <source>
        <dbReference type="Proteomes" id="UP000235392"/>
    </source>
</evidence>
<dbReference type="EMBL" id="PGCI01000054">
    <property type="protein sequence ID" value="PLW44785.1"/>
    <property type="molecule type" value="Genomic_DNA"/>
</dbReference>
<protein>
    <submittedName>
        <fullName evidence="2">Uncharacterized protein</fullName>
    </submittedName>
</protein>
<keyword evidence="3" id="KW-1185">Reference proteome</keyword>
<dbReference type="EMBL" id="PGCJ01000022">
    <property type="protein sequence ID" value="PLW56326.1"/>
    <property type="molecule type" value="Genomic_DNA"/>
</dbReference>
<evidence type="ECO:0000313" key="3">
    <source>
        <dbReference type="Proteomes" id="UP000235388"/>
    </source>
</evidence>
<sequence length="110" mass="12266">MLTKTGVAPKQTVYQNGNLGYGSSSMICRHHLCHNPLHYVFILRGLILLHIPQSVGMWQLQLSVATQQLLMAWQLHKAARLAWSPCNGLPGLAVVQVILEYEMQSNGCIK</sequence>
<comment type="caution">
    <text evidence="2">The sequence shown here is derived from an EMBL/GenBank/DDBJ whole genome shotgun (WGS) entry which is preliminary data.</text>
</comment>
<gene>
    <name evidence="2" type="ORF">PCANC_04047</name>
    <name evidence="1" type="ORF">PCASD_07147</name>
</gene>
<dbReference type="Proteomes" id="UP000235392">
    <property type="component" value="Unassembled WGS sequence"/>
</dbReference>
<evidence type="ECO:0000313" key="1">
    <source>
        <dbReference type="EMBL" id="PLW44785.1"/>
    </source>
</evidence>
<organism evidence="2 3">
    <name type="scientific">Puccinia coronata f. sp. avenae</name>
    <dbReference type="NCBI Taxonomy" id="200324"/>
    <lineage>
        <taxon>Eukaryota</taxon>
        <taxon>Fungi</taxon>
        <taxon>Dikarya</taxon>
        <taxon>Basidiomycota</taxon>
        <taxon>Pucciniomycotina</taxon>
        <taxon>Pucciniomycetes</taxon>
        <taxon>Pucciniales</taxon>
        <taxon>Pucciniaceae</taxon>
        <taxon>Puccinia</taxon>
    </lineage>
</organism>
<accession>A0A2N5W237</accession>
<proteinExistence type="predicted"/>
<evidence type="ECO:0000313" key="2">
    <source>
        <dbReference type="EMBL" id="PLW56326.1"/>
    </source>
</evidence>